<evidence type="ECO:0000256" key="8">
    <source>
        <dbReference type="NCBIfam" id="TIGR00212"/>
    </source>
</evidence>
<organism evidence="11 12">
    <name type="scientific">Methanocaldococcus villosus KIN24-T80</name>
    <dbReference type="NCBI Taxonomy" id="1069083"/>
    <lineage>
        <taxon>Archaea</taxon>
        <taxon>Methanobacteriati</taxon>
        <taxon>Methanobacteriota</taxon>
        <taxon>Methanomada group</taxon>
        <taxon>Methanococci</taxon>
        <taxon>Methanococcales</taxon>
        <taxon>Methanocaldococcaceae</taxon>
        <taxon>Methanocaldococcus</taxon>
    </lineage>
</organism>
<dbReference type="OrthoDB" id="8042at2157"/>
<dbReference type="Proteomes" id="UP000053695">
    <property type="component" value="Unassembled WGS sequence"/>
</dbReference>
<dbReference type="Pfam" id="PF03900">
    <property type="entry name" value="Porphobil_deamC"/>
    <property type="match status" value="1"/>
</dbReference>
<keyword evidence="12" id="KW-1185">Reference proteome</keyword>
<evidence type="ECO:0000259" key="9">
    <source>
        <dbReference type="Pfam" id="PF01379"/>
    </source>
</evidence>
<evidence type="ECO:0000256" key="5">
    <source>
        <dbReference type="ARBA" id="ARBA00022679"/>
    </source>
</evidence>
<dbReference type="InterPro" id="IPR036803">
    <property type="entry name" value="Porphobilinogen_deaminase_C_sf"/>
</dbReference>
<dbReference type="SUPFAM" id="SSF53850">
    <property type="entry name" value="Periplasmic binding protein-like II"/>
    <property type="match status" value="1"/>
</dbReference>
<comment type="caution">
    <text evidence="11">The sequence shown here is derived from an EMBL/GenBank/DDBJ whole genome shotgun (WGS) entry which is preliminary data.</text>
</comment>
<dbReference type="SUPFAM" id="SSF54782">
    <property type="entry name" value="Porphobilinogen deaminase (hydroxymethylbilane synthase), C-terminal domain"/>
    <property type="match status" value="1"/>
</dbReference>
<gene>
    <name evidence="11" type="primary">hemC</name>
    <name evidence="11" type="ORF">J422_00606</name>
</gene>
<dbReference type="InterPro" id="IPR022418">
    <property type="entry name" value="Porphobilinogen_deaminase_C"/>
</dbReference>
<dbReference type="NCBIfam" id="TIGR00212">
    <property type="entry name" value="hemC"/>
    <property type="match status" value="1"/>
</dbReference>
<dbReference type="EC" id="2.5.1.61" evidence="8"/>
<dbReference type="PRINTS" id="PR00151">
    <property type="entry name" value="PORPHBDMNASE"/>
</dbReference>
<comment type="pathway">
    <text evidence="3">Porphyrin-containing compound metabolism; protoporphyrin-IX biosynthesis; coproporphyrinogen-III from 5-aminolevulinate: step 2/4.</text>
</comment>
<evidence type="ECO:0000256" key="7">
    <source>
        <dbReference type="ARBA" id="ARBA00048169"/>
    </source>
</evidence>
<dbReference type="RefSeq" id="WP_004589801.1">
    <property type="nucleotide sequence ID" value="NZ_APMM01000004.1"/>
</dbReference>
<comment type="function">
    <text evidence="2">Tetrapolymerization of the monopyrrole PBG into the hydroxymethylbilane pre-uroporphyrinogen in several discrete steps.</text>
</comment>
<dbReference type="Gene3D" id="3.40.190.10">
    <property type="entry name" value="Periplasmic binding protein-like II"/>
    <property type="match status" value="2"/>
</dbReference>
<sequence length="281" mass="31768">MIVGTRGSKLALCQTEKVVNELKKLGYDVNIKIIKTTGDKILDKKLSDIGIGVFTKELDLALLNNEIDIAVHSYKDIPTVWHDELTVAAVLKRDSPYDLMIWRKDVKDIKVIGTSSQRRRAFLKELYPNAEFKLLRGNVDTRLRKLRDKMYDAIVLAEAGIERLKIDLSEFNYKRLNILPAPAQGIIAVACRKGDREIINILKKINHEESYLLAECERAALRAFGGGCLEPFGALAEYKDNILYLKAKTIKKEALGRVRCKIDDIKMARQLGEDIGRILAS</sequence>
<reference evidence="11 12" key="1">
    <citation type="journal article" date="2013" name="Genome Announc.">
        <title>Draft Genome Sequence of a Highly Flagellated, Fast-Swimming Archaeon, Methanocaldococcus villosus Strain KIN24-T80 (DSM 22612).</title>
        <authorList>
            <person name="Thennarasu S."/>
            <person name="Polireddy D."/>
            <person name="Antony A."/>
            <person name="Yada M.R."/>
            <person name="Algarawi S."/>
            <person name="Sivakumar N."/>
        </authorList>
    </citation>
    <scope>NUCLEOTIDE SEQUENCE [LARGE SCALE GENOMIC DNA]</scope>
    <source>
        <strain evidence="11 12">KIN24-T80</strain>
    </source>
</reference>
<feature type="domain" description="Porphobilinogen deaminase C-terminal" evidence="10">
    <location>
        <begin position="212"/>
        <end position="276"/>
    </location>
</feature>
<dbReference type="EMBL" id="APMM01000004">
    <property type="protein sequence ID" value="ENN96701.1"/>
    <property type="molecule type" value="Genomic_DNA"/>
</dbReference>
<evidence type="ECO:0000256" key="3">
    <source>
        <dbReference type="ARBA" id="ARBA00004735"/>
    </source>
</evidence>
<keyword evidence="5 11" id="KW-0808">Transferase</keyword>
<dbReference type="PATRIC" id="fig|1069083.5.peg.116"/>
<protein>
    <recommendedName>
        <fullName evidence="8">Hydroxymethylbilane synthase</fullName>
        <ecNumber evidence="8">2.5.1.61</ecNumber>
    </recommendedName>
</protein>
<evidence type="ECO:0000256" key="6">
    <source>
        <dbReference type="ARBA" id="ARBA00023244"/>
    </source>
</evidence>
<comment type="cofactor">
    <cofactor evidence="1">
        <name>dipyrromethane</name>
        <dbReference type="ChEBI" id="CHEBI:60342"/>
    </cofactor>
</comment>
<evidence type="ECO:0000259" key="10">
    <source>
        <dbReference type="Pfam" id="PF03900"/>
    </source>
</evidence>
<dbReference type="Pfam" id="PF01379">
    <property type="entry name" value="Porphobil_deam"/>
    <property type="match status" value="1"/>
</dbReference>
<feature type="domain" description="Porphobilinogen deaminase N-terminal" evidence="9">
    <location>
        <begin position="2"/>
        <end position="199"/>
    </location>
</feature>
<dbReference type="InterPro" id="IPR022417">
    <property type="entry name" value="Porphobilin_deaminase_N"/>
</dbReference>
<dbReference type="GO" id="GO:0006783">
    <property type="term" value="P:heme biosynthetic process"/>
    <property type="evidence" value="ECO:0007669"/>
    <property type="project" value="TreeGrafter"/>
</dbReference>
<dbReference type="FunFam" id="3.40.190.10:FF:000005">
    <property type="entry name" value="Porphobilinogen deaminase"/>
    <property type="match status" value="1"/>
</dbReference>
<evidence type="ECO:0000256" key="4">
    <source>
        <dbReference type="ARBA" id="ARBA00005638"/>
    </source>
</evidence>
<name>N6VU35_9EURY</name>
<dbReference type="Gene3D" id="3.30.160.40">
    <property type="entry name" value="Porphobilinogen deaminase, C-terminal domain"/>
    <property type="match status" value="1"/>
</dbReference>
<dbReference type="CDD" id="cd13647">
    <property type="entry name" value="PBP2_PBGD_2"/>
    <property type="match status" value="1"/>
</dbReference>
<comment type="similarity">
    <text evidence="4">Belongs to the HMBS family.</text>
</comment>
<dbReference type="AlphaFoldDB" id="N6VU35"/>
<dbReference type="GO" id="GO:0005737">
    <property type="term" value="C:cytoplasm"/>
    <property type="evidence" value="ECO:0007669"/>
    <property type="project" value="UniProtKB-UniRule"/>
</dbReference>
<evidence type="ECO:0000313" key="12">
    <source>
        <dbReference type="Proteomes" id="UP000053695"/>
    </source>
</evidence>
<dbReference type="PIRSF" id="PIRSF001438">
    <property type="entry name" value="4pyrrol_synth_OHMeBilane_synth"/>
    <property type="match status" value="1"/>
</dbReference>
<dbReference type="InterPro" id="IPR000860">
    <property type="entry name" value="HemC"/>
</dbReference>
<proteinExistence type="inferred from homology"/>
<comment type="catalytic activity">
    <reaction evidence="7">
        <text>4 porphobilinogen + H2O = hydroxymethylbilane + 4 NH4(+)</text>
        <dbReference type="Rhea" id="RHEA:13185"/>
        <dbReference type="ChEBI" id="CHEBI:15377"/>
        <dbReference type="ChEBI" id="CHEBI:28938"/>
        <dbReference type="ChEBI" id="CHEBI:57845"/>
        <dbReference type="ChEBI" id="CHEBI:58126"/>
        <dbReference type="EC" id="2.5.1.61"/>
    </reaction>
</comment>
<evidence type="ECO:0000256" key="1">
    <source>
        <dbReference type="ARBA" id="ARBA00001916"/>
    </source>
</evidence>
<dbReference type="GO" id="GO:0004418">
    <property type="term" value="F:hydroxymethylbilane synthase activity"/>
    <property type="evidence" value="ECO:0007669"/>
    <property type="project" value="UniProtKB-UniRule"/>
</dbReference>
<evidence type="ECO:0000313" key="11">
    <source>
        <dbReference type="EMBL" id="ENN96701.1"/>
    </source>
</evidence>
<evidence type="ECO:0000256" key="2">
    <source>
        <dbReference type="ARBA" id="ARBA00002869"/>
    </source>
</evidence>
<dbReference type="PANTHER" id="PTHR11557">
    <property type="entry name" value="PORPHOBILINOGEN DEAMINASE"/>
    <property type="match status" value="1"/>
</dbReference>
<dbReference type="PANTHER" id="PTHR11557:SF0">
    <property type="entry name" value="PORPHOBILINOGEN DEAMINASE"/>
    <property type="match status" value="1"/>
</dbReference>
<dbReference type="FunFam" id="3.40.190.10:FF:000086">
    <property type="entry name" value="Probable porphobilinogen deaminase"/>
    <property type="match status" value="1"/>
</dbReference>
<dbReference type="STRING" id="1069083.GCA_000371805_00912"/>
<accession>N6VU35</accession>
<keyword evidence="6" id="KW-0627">Porphyrin biosynthesis</keyword>